<evidence type="ECO:0000313" key="3">
    <source>
        <dbReference type="EMBL" id="MCI1187976.1"/>
    </source>
</evidence>
<reference evidence="3" key="1">
    <citation type="submission" date="2022-03" db="EMBL/GenBank/DDBJ databases">
        <title>Bacterial whole genome sequence for Hymenobacter sp. DH14.</title>
        <authorList>
            <person name="Le V."/>
        </authorList>
    </citation>
    <scope>NUCLEOTIDE SEQUENCE</scope>
    <source>
        <strain evidence="3">DH14</strain>
    </source>
</reference>
<feature type="region of interest" description="Disordered" evidence="1">
    <location>
        <begin position="64"/>
        <end position="84"/>
    </location>
</feature>
<feature type="chain" id="PRO_5040879244" description="Entericidin" evidence="2">
    <location>
        <begin position="16"/>
        <end position="84"/>
    </location>
</feature>
<feature type="signal peptide" evidence="2">
    <location>
        <begin position="1"/>
        <end position="15"/>
    </location>
</feature>
<sequence>MKISFKTLLAVAAFAAFGTTSCSEKKADEAATATENAASNAGAAVENTVDSAKADMAREPGDTAVVVDQPANGVIEKTPATPQK</sequence>
<evidence type="ECO:0000256" key="1">
    <source>
        <dbReference type="SAM" id="MobiDB-lite"/>
    </source>
</evidence>
<dbReference type="PROSITE" id="PS51257">
    <property type="entry name" value="PROKAR_LIPOPROTEIN"/>
    <property type="match status" value="1"/>
</dbReference>
<gene>
    <name evidence="3" type="ORF">MON38_11140</name>
</gene>
<name>A0A9X1VKJ8_9BACT</name>
<dbReference type="EMBL" id="JALBGC010000003">
    <property type="protein sequence ID" value="MCI1187976.1"/>
    <property type="molecule type" value="Genomic_DNA"/>
</dbReference>
<dbReference type="AlphaFoldDB" id="A0A9X1VKJ8"/>
<accession>A0A9X1VKJ8</accession>
<keyword evidence="2" id="KW-0732">Signal</keyword>
<comment type="caution">
    <text evidence="3">The sequence shown here is derived from an EMBL/GenBank/DDBJ whole genome shotgun (WGS) entry which is preliminary data.</text>
</comment>
<protein>
    <recommendedName>
        <fullName evidence="5">Entericidin</fullName>
    </recommendedName>
</protein>
<evidence type="ECO:0000313" key="4">
    <source>
        <dbReference type="Proteomes" id="UP001139193"/>
    </source>
</evidence>
<evidence type="ECO:0000256" key="2">
    <source>
        <dbReference type="SAM" id="SignalP"/>
    </source>
</evidence>
<evidence type="ECO:0008006" key="5">
    <source>
        <dbReference type="Google" id="ProtNLM"/>
    </source>
</evidence>
<keyword evidence="4" id="KW-1185">Reference proteome</keyword>
<organism evidence="3 4">
    <name type="scientific">Hymenobacter cyanobacteriorum</name>
    <dbReference type="NCBI Taxonomy" id="2926463"/>
    <lineage>
        <taxon>Bacteria</taxon>
        <taxon>Pseudomonadati</taxon>
        <taxon>Bacteroidota</taxon>
        <taxon>Cytophagia</taxon>
        <taxon>Cytophagales</taxon>
        <taxon>Hymenobacteraceae</taxon>
        <taxon>Hymenobacter</taxon>
    </lineage>
</organism>
<proteinExistence type="predicted"/>
<dbReference type="RefSeq" id="WP_241936245.1">
    <property type="nucleotide sequence ID" value="NZ_JALBGC010000003.1"/>
</dbReference>
<dbReference type="Proteomes" id="UP001139193">
    <property type="component" value="Unassembled WGS sequence"/>
</dbReference>